<comment type="caution">
    <text evidence="1">The sequence shown here is derived from an EMBL/GenBank/DDBJ whole genome shotgun (WGS) entry which is preliminary data.</text>
</comment>
<dbReference type="PROSITE" id="PS51257">
    <property type="entry name" value="PROKAR_LIPOPROTEIN"/>
    <property type="match status" value="1"/>
</dbReference>
<organism evidence="1 2">
    <name type="scientific">Acrocarpospora corrugata</name>
    <dbReference type="NCBI Taxonomy" id="35763"/>
    <lineage>
        <taxon>Bacteria</taxon>
        <taxon>Bacillati</taxon>
        <taxon>Actinomycetota</taxon>
        <taxon>Actinomycetes</taxon>
        <taxon>Streptosporangiales</taxon>
        <taxon>Streptosporangiaceae</taxon>
        <taxon>Acrocarpospora</taxon>
    </lineage>
</organism>
<keyword evidence="2" id="KW-1185">Reference proteome</keyword>
<accession>A0A5M3VWZ0</accession>
<sequence>MVKLASRIAAAGVCFVTLTGCSGPAQPTLATATRSLVSNGEELLASEPVQSAGLFQITEKAEKDSDTACVHGSKQRFFRAQRNFVRPGHLSPQPDWYEADSSC</sequence>
<dbReference type="AlphaFoldDB" id="A0A5M3VWZ0"/>
<evidence type="ECO:0000313" key="1">
    <source>
        <dbReference type="EMBL" id="GER98917.1"/>
    </source>
</evidence>
<name>A0A5M3VWZ0_9ACTN</name>
<evidence type="ECO:0000313" key="2">
    <source>
        <dbReference type="Proteomes" id="UP000334990"/>
    </source>
</evidence>
<reference evidence="1 2" key="1">
    <citation type="submission" date="2019-10" db="EMBL/GenBank/DDBJ databases">
        <title>Whole genome shotgun sequence of Acrocarpospora corrugata NBRC 13972.</title>
        <authorList>
            <person name="Ichikawa N."/>
            <person name="Kimura A."/>
            <person name="Kitahashi Y."/>
            <person name="Komaki H."/>
            <person name="Oguchi A."/>
        </authorList>
    </citation>
    <scope>NUCLEOTIDE SEQUENCE [LARGE SCALE GENOMIC DNA]</scope>
    <source>
        <strain evidence="1 2">NBRC 13972</strain>
    </source>
</reference>
<proteinExistence type="predicted"/>
<protein>
    <submittedName>
        <fullName evidence="1">Uncharacterized protein</fullName>
    </submittedName>
</protein>
<gene>
    <name evidence="1" type="ORF">Acor_09810</name>
</gene>
<dbReference type="EMBL" id="BLAD01000038">
    <property type="protein sequence ID" value="GER98917.1"/>
    <property type="molecule type" value="Genomic_DNA"/>
</dbReference>
<dbReference type="Proteomes" id="UP000334990">
    <property type="component" value="Unassembled WGS sequence"/>
</dbReference>